<dbReference type="Proteomes" id="UP000220527">
    <property type="component" value="Unassembled WGS sequence"/>
</dbReference>
<evidence type="ECO:0000259" key="3">
    <source>
        <dbReference type="PROSITE" id="PS50006"/>
    </source>
</evidence>
<sequence>MQAESQPNDIALLLAMEESITPAEFYLGSETCMLGRGRGCQILVRGAKISRLHAQIEPSGPRYILRDAGSVNGTFVNGRQLTDSHTLINDDLIGLGSPTPILRFVDPDSTAYNSNILRYDERALTFWLNHQPLHLTKSQYQLLLHLYQHLGSVCSRESCAEALWGRDFDPGLDSGALDQALNGLRRVLRKAAPDLDLIRTRRGIGYELVI</sequence>
<dbReference type="RefSeq" id="WP_097643731.1">
    <property type="nucleotide sequence ID" value="NZ_NQWI01000030.1"/>
</dbReference>
<dbReference type="InterPro" id="IPR001867">
    <property type="entry name" value="OmpR/PhoB-type_DNA-bd"/>
</dbReference>
<dbReference type="AlphaFoldDB" id="A0A2A6RJX4"/>
<feature type="domain" description="FHA" evidence="3">
    <location>
        <begin position="32"/>
        <end position="81"/>
    </location>
</feature>
<evidence type="ECO:0000256" key="1">
    <source>
        <dbReference type="ARBA" id="ARBA00023125"/>
    </source>
</evidence>
<gene>
    <name evidence="5" type="ORF">CJ255_08780</name>
</gene>
<dbReference type="InterPro" id="IPR008984">
    <property type="entry name" value="SMAD_FHA_dom_sf"/>
</dbReference>
<dbReference type="Gene3D" id="1.10.10.10">
    <property type="entry name" value="Winged helix-like DNA-binding domain superfamily/Winged helix DNA-binding domain"/>
    <property type="match status" value="1"/>
</dbReference>
<feature type="DNA-binding region" description="OmpR/PhoB-type" evidence="2">
    <location>
        <begin position="108"/>
        <end position="210"/>
    </location>
</feature>
<protein>
    <recommendedName>
        <fullName evidence="7">Transcriptional regulator</fullName>
    </recommendedName>
</protein>
<evidence type="ECO:0000313" key="5">
    <source>
        <dbReference type="EMBL" id="PDW03414.1"/>
    </source>
</evidence>
<dbReference type="GO" id="GO:0003677">
    <property type="term" value="F:DNA binding"/>
    <property type="evidence" value="ECO:0007669"/>
    <property type="project" value="UniProtKB-UniRule"/>
</dbReference>
<dbReference type="PANTHER" id="PTHR23308">
    <property type="entry name" value="NUCLEAR INHIBITOR OF PROTEIN PHOSPHATASE-1"/>
    <property type="match status" value="1"/>
</dbReference>
<dbReference type="GO" id="GO:0006355">
    <property type="term" value="P:regulation of DNA-templated transcription"/>
    <property type="evidence" value="ECO:0007669"/>
    <property type="project" value="InterPro"/>
</dbReference>
<dbReference type="InterPro" id="IPR000253">
    <property type="entry name" value="FHA_dom"/>
</dbReference>
<feature type="domain" description="OmpR/PhoB-type" evidence="4">
    <location>
        <begin position="108"/>
        <end position="210"/>
    </location>
</feature>
<dbReference type="PROSITE" id="PS50006">
    <property type="entry name" value="FHA_DOMAIN"/>
    <property type="match status" value="1"/>
</dbReference>
<keyword evidence="6" id="KW-1185">Reference proteome</keyword>
<dbReference type="InterPro" id="IPR016032">
    <property type="entry name" value="Sig_transdc_resp-reg_C-effctor"/>
</dbReference>
<dbReference type="SMART" id="SM00862">
    <property type="entry name" value="Trans_reg_C"/>
    <property type="match status" value="1"/>
</dbReference>
<evidence type="ECO:0008006" key="7">
    <source>
        <dbReference type="Google" id="ProtNLM"/>
    </source>
</evidence>
<comment type="caution">
    <text evidence="5">The sequence shown here is derived from an EMBL/GenBank/DDBJ whole genome shotgun (WGS) entry which is preliminary data.</text>
</comment>
<dbReference type="SMART" id="SM00240">
    <property type="entry name" value="FHA"/>
    <property type="match status" value="1"/>
</dbReference>
<dbReference type="InterPro" id="IPR036388">
    <property type="entry name" value="WH-like_DNA-bd_sf"/>
</dbReference>
<dbReference type="PROSITE" id="PS51755">
    <property type="entry name" value="OMPR_PHOB"/>
    <property type="match status" value="1"/>
</dbReference>
<evidence type="ECO:0000259" key="4">
    <source>
        <dbReference type="PROSITE" id="PS51755"/>
    </source>
</evidence>
<dbReference type="SUPFAM" id="SSF49879">
    <property type="entry name" value="SMAD/FHA domain"/>
    <property type="match status" value="1"/>
</dbReference>
<dbReference type="OrthoDB" id="151099at2"/>
<dbReference type="InterPro" id="IPR050923">
    <property type="entry name" value="Cell_Proc_Reg/RNA_Proc"/>
</dbReference>
<dbReference type="Gene3D" id="2.60.200.20">
    <property type="match status" value="1"/>
</dbReference>
<keyword evidence="1 2" id="KW-0238">DNA-binding</keyword>
<dbReference type="GO" id="GO:0000160">
    <property type="term" value="P:phosphorelay signal transduction system"/>
    <property type="evidence" value="ECO:0007669"/>
    <property type="project" value="InterPro"/>
</dbReference>
<dbReference type="Pfam" id="PF00486">
    <property type="entry name" value="Trans_reg_C"/>
    <property type="match status" value="1"/>
</dbReference>
<dbReference type="SUPFAM" id="SSF46894">
    <property type="entry name" value="C-terminal effector domain of the bipartite response regulators"/>
    <property type="match status" value="1"/>
</dbReference>
<dbReference type="CDD" id="cd00060">
    <property type="entry name" value="FHA"/>
    <property type="match status" value="1"/>
</dbReference>
<proteinExistence type="predicted"/>
<reference evidence="6" key="1">
    <citation type="submission" date="2017-08" db="EMBL/GenBank/DDBJ databases">
        <authorList>
            <person name="Grouzdev D.S."/>
            <person name="Gaisin V.A."/>
            <person name="Rysina M.S."/>
            <person name="Gorlenko V.M."/>
        </authorList>
    </citation>
    <scope>NUCLEOTIDE SEQUENCE [LARGE SCALE GENOMIC DNA]</scope>
    <source>
        <strain evidence="6">Kir15-3F</strain>
    </source>
</reference>
<organism evidence="5 6">
    <name type="scientific">Candidatus Viridilinea mediisalina</name>
    <dbReference type="NCBI Taxonomy" id="2024553"/>
    <lineage>
        <taxon>Bacteria</taxon>
        <taxon>Bacillati</taxon>
        <taxon>Chloroflexota</taxon>
        <taxon>Chloroflexia</taxon>
        <taxon>Chloroflexales</taxon>
        <taxon>Chloroflexineae</taxon>
        <taxon>Oscillochloridaceae</taxon>
        <taxon>Candidatus Viridilinea</taxon>
    </lineage>
</organism>
<evidence type="ECO:0000256" key="2">
    <source>
        <dbReference type="PROSITE-ProRule" id="PRU01091"/>
    </source>
</evidence>
<evidence type="ECO:0000313" key="6">
    <source>
        <dbReference type="Proteomes" id="UP000220527"/>
    </source>
</evidence>
<name>A0A2A6RJX4_9CHLR</name>
<dbReference type="Pfam" id="PF00498">
    <property type="entry name" value="FHA"/>
    <property type="match status" value="1"/>
</dbReference>
<dbReference type="EMBL" id="NQWI01000030">
    <property type="protein sequence ID" value="PDW03414.1"/>
    <property type="molecule type" value="Genomic_DNA"/>
</dbReference>
<accession>A0A2A6RJX4</accession>